<evidence type="ECO:0000313" key="2">
    <source>
        <dbReference type="Proteomes" id="UP000229115"/>
    </source>
</evidence>
<gene>
    <name evidence="1" type="ORF">Phi4113_187</name>
</gene>
<evidence type="ECO:0000313" key="1">
    <source>
        <dbReference type="EMBL" id="ALO80196.1"/>
    </source>
</evidence>
<dbReference type="EMBL" id="KT962245">
    <property type="protein sequence ID" value="ALO80196.1"/>
    <property type="molecule type" value="Genomic_RNA"/>
</dbReference>
<accession>A0A0S2MW90</accession>
<protein>
    <submittedName>
        <fullName evidence="1">Uncharacterized protein</fullName>
    </submittedName>
</protein>
<dbReference type="Proteomes" id="UP000229115">
    <property type="component" value="Segment"/>
</dbReference>
<proteinExistence type="predicted"/>
<sequence length="56" mass="6393">MINNTLDAYNNWGNVADYESDETTVTLLDKNGVALAEFNYPKFTSTDFERYVNTCC</sequence>
<organism evidence="1 2">
    <name type="scientific">Cellulophaga phage phi4:1_13</name>
    <dbReference type="NCBI Taxonomy" id="1747284"/>
    <lineage>
        <taxon>Viruses</taxon>
        <taxon>Duplodnaviria</taxon>
        <taxon>Heunggongvirae</taxon>
        <taxon>Uroviricota</taxon>
        <taxon>Caudoviricetes</taxon>
        <taxon>Lightbulbvirus</taxon>
        <taxon>Lightbulbvirus Cba41</taxon>
    </lineage>
</organism>
<reference evidence="1 2" key="1">
    <citation type="submission" date="2015-10" db="EMBL/GenBank/DDBJ databases">
        <title>Large-scale maps of variable infection efficiencies in aquatic Bacteriodetes phage-host model systems.</title>
        <authorList>
            <person name="Holmfeldt K."/>
            <person name="Solonenko N."/>
            <person name="Howard-Varona C."/>
            <person name="Moreno M."/>
            <person name="Malmstrom R.R."/>
            <person name="Blow M.J."/>
            <person name="Sullivan M.B."/>
        </authorList>
    </citation>
    <scope>NUCLEOTIDE SEQUENCE [LARGE SCALE GENOMIC DNA]</scope>
</reference>
<name>A0A0S2MW90_9CAUD</name>